<name>A0ABY4C8H0_9BACT</name>
<gene>
    <name evidence="1" type="ORF">MNR06_08770</name>
</gene>
<keyword evidence="2" id="KW-1185">Reference proteome</keyword>
<sequence length="369" mass="42053">MAKVILVSKKVDATSWQLAQALKAQQHEVILLTSYGEIPPESNGIEFMAYFKRWNLLEGIRIIPGLFGLQPQILHILLDEDKMNAAQMVLSTFAKSHPSCVLTTSLLHIRHGLSRGNAVRYLIEESDIVTCPTVDSLGQLRGLNVRSVRQGRGILPPVLDLKNEIHDEVYSGEEVALAQHFADKDYVVIPFREDKFDPDSETFVRIRAFAQKYKVVLWGSYSHWALRERKKFAKWMADFGCSDCWTVTGLLSAQISQQLLENSKAFVLAGQHLTPVEMTEYYLRAIQSSATLILDSKQTSLHSDLWKHAVNCWVLDYHHLQRDLVRLLAKSHLRVPESLSDQLAQDRHVIDSSLNELNRLYNKALNNLR</sequence>
<proteinExistence type="predicted"/>
<dbReference type="Proteomes" id="UP000830116">
    <property type="component" value="Chromosome"/>
</dbReference>
<evidence type="ECO:0000313" key="2">
    <source>
        <dbReference type="Proteomes" id="UP000830116"/>
    </source>
</evidence>
<organism evidence="1 2">
    <name type="scientific">Bdellovibrio reynosensis</name>
    <dbReference type="NCBI Taxonomy" id="2835041"/>
    <lineage>
        <taxon>Bacteria</taxon>
        <taxon>Pseudomonadati</taxon>
        <taxon>Bdellovibrionota</taxon>
        <taxon>Bdellovibrionia</taxon>
        <taxon>Bdellovibrionales</taxon>
        <taxon>Pseudobdellovibrionaceae</taxon>
        <taxon>Bdellovibrio</taxon>
    </lineage>
</organism>
<accession>A0ABY4C8H0</accession>
<dbReference type="EMBL" id="CP093442">
    <property type="protein sequence ID" value="UOE99787.1"/>
    <property type="molecule type" value="Genomic_DNA"/>
</dbReference>
<reference evidence="1" key="1">
    <citation type="submission" date="2022-03" db="EMBL/GenBank/DDBJ databases">
        <title>Genome Identification and Characterization of new species Bdellovibrio reynosense LBG001 sp. nov. from a Mexico soil sample.</title>
        <authorList>
            <person name="Camilli A."/>
            <person name="Ajao Y."/>
            <person name="Guo X."/>
        </authorList>
    </citation>
    <scope>NUCLEOTIDE SEQUENCE</scope>
    <source>
        <strain evidence="1">LBG001</strain>
    </source>
</reference>
<protein>
    <recommendedName>
        <fullName evidence="3">Glycosyltransferase</fullName>
    </recommendedName>
</protein>
<dbReference type="RefSeq" id="WP_243535051.1">
    <property type="nucleotide sequence ID" value="NZ_CP093442.1"/>
</dbReference>
<evidence type="ECO:0008006" key="3">
    <source>
        <dbReference type="Google" id="ProtNLM"/>
    </source>
</evidence>
<evidence type="ECO:0000313" key="1">
    <source>
        <dbReference type="EMBL" id="UOE99787.1"/>
    </source>
</evidence>